<protein>
    <recommendedName>
        <fullName evidence="3">F-box domain-containing protein</fullName>
    </recommendedName>
</protein>
<reference evidence="1" key="1">
    <citation type="submission" date="2022-07" db="EMBL/GenBank/DDBJ databases">
        <title>Draft genome sequence of Zalerion maritima ATCC 34329, a (micro)plastics degrading marine fungus.</title>
        <authorList>
            <person name="Paco A."/>
            <person name="Goncalves M.F.M."/>
            <person name="Rocha-Santos T.A.P."/>
            <person name="Alves A."/>
        </authorList>
    </citation>
    <scope>NUCLEOTIDE SEQUENCE</scope>
    <source>
        <strain evidence="1">ATCC 34329</strain>
    </source>
</reference>
<keyword evidence="2" id="KW-1185">Reference proteome</keyword>
<dbReference type="Proteomes" id="UP001201980">
    <property type="component" value="Unassembled WGS sequence"/>
</dbReference>
<comment type="caution">
    <text evidence="1">The sequence shown here is derived from an EMBL/GenBank/DDBJ whole genome shotgun (WGS) entry which is preliminary data.</text>
</comment>
<evidence type="ECO:0000313" key="2">
    <source>
        <dbReference type="Proteomes" id="UP001201980"/>
    </source>
</evidence>
<dbReference type="EMBL" id="JAKWBI020000156">
    <property type="protein sequence ID" value="KAJ2901334.1"/>
    <property type="molecule type" value="Genomic_DNA"/>
</dbReference>
<evidence type="ECO:0008006" key="3">
    <source>
        <dbReference type="Google" id="ProtNLM"/>
    </source>
</evidence>
<sequence>MEPRATCQPSMRLGFIKRKLVVRQRKLEAPGEEEAHSVTNLCDQGRNGEIGVAEEKHSRKSSGVADDISTLGHAPKPANMDTLPSDIIGNVLGHCHSISDIQNLRQVSRNIDNTYQHQQLHVLRSLLSSHYNPYEELLELVAVLKHGVVSGPHAIYVDTPLNVVYQKTPFSKQVVLSRSRRAAQRRPVSVILTQWDLWLIAHVCRTIDQWIDIFPQVRFRKGPAYIRRCLRSSEEKRSSRALVRWWRYSLQFQGKLGWHLSVPWDSFAGDEDYDAALQHVSGSEDVFRSDQTRQYHDNLAGYNITPGSSYTEATSLSDTSSTTFHSQTSFASEEFLEGLLARNRESLYSGYSEHISTFEPDGPDLSTGRAFMRMLPTMHLIELRDILSSVHDMVAFDICPSYECMVETMEDSFHPKHTSLSWGRQRQNFTIVNTYMKLPPDDLLVLWTMKSSSPYAHEQTRTRVRERALSMLPGLGLTKQTMGSSLDYVLRERSVLDRWDRHMANDVASGLGLQLRSWPCWSPPAARLKYGGILDNAGDAFGGGSPSAIYGSGSWDEEYDAHDERYGGDEVRSGEKPDCGGYSIEDALWSPPLAGWTVTERPVRGRPVPAALKLKGDDGGSILPRVLAEMEDMGFYSGWRLV</sequence>
<accession>A0AAD5RQA3</accession>
<evidence type="ECO:0000313" key="1">
    <source>
        <dbReference type="EMBL" id="KAJ2901334.1"/>
    </source>
</evidence>
<gene>
    <name evidence="1" type="ORF">MKZ38_001946</name>
</gene>
<proteinExistence type="predicted"/>
<organism evidence="1 2">
    <name type="scientific">Zalerion maritima</name>
    <dbReference type="NCBI Taxonomy" id="339359"/>
    <lineage>
        <taxon>Eukaryota</taxon>
        <taxon>Fungi</taxon>
        <taxon>Dikarya</taxon>
        <taxon>Ascomycota</taxon>
        <taxon>Pezizomycotina</taxon>
        <taxon>Sordariomycetes</taxon>
        <taxon>Lulworthiomycetidae</taxon>
        <taxon>Lulworthiales</taxon>
        <taxon>Lulworthiaceae</taxon>
        <taxon>Zalerion</taxon>
    </lineage>
</organism>
<name>A0AAD5RQA3_9PEZI</name>
<dbReference type="AlphaFoldDB" id="A0AAD5RQA3"/>